<dbReference type="RefSeq" id="WP_052606475.1">
    <property type="nucleotide sequence ID" value="NZ_JXYS01000087.1"/>
</dbReference>
<dbReference type="AlphaFoldDB" id="A0A0D8HEK6"/>
<keyword evidence="2" id="KW-1185">Reference proteome</keyword>
<evidence type="ECO:0000313" key="2">
    <source>
        <dbReference type="Proteomes" id="UP000032360"/>
    </source>
</evidence>
<dbReference type="OrthoDB" id="9812907at2"/>
<protein>
    <submittedName>
        <fullName evidence="1">6-phosphogluconate dehydrogenase-like protein</fullName>
    </submittedName>
</protein>
<reference evidence="1 2" key="1">
    <citation type="submission" date="2015-01" db="EMBL/GenBank/DDBJ databases">
        <title>Draft genome of the acidophilic iron oxidizer Acidithrix ferrooxidans strain Py-F3.</title>
        <authorList>
            <person name="Poehlein A."/>
            <person name="Eisen S."/>
            <person name="Schloemann M."/>
            <person name="Johnson B.D."/>
            <person name="Daniel R."/>
            <person name="Muehling M."/>
        </authorList>
    </citation>
    <scope>NUCLEOTIDE SEQUENCE [LARGE SCALE GENOMIC DNA]</scope>
    <source>
        <strain evidence="1 2">Py-F3</strain>
    </source>
</reference>
<dbReference type="Gene3D" id="3.40.50.720">
    <property type="entry name" value="NAD(P)-binding Rossmann-like Domain"/>
    <property type="match status" value="1"/>
</dbReference>
<organism evidence="1 2">
    <name type="scientific">Acidithrix ferrooxidans</name>
    <dbReference type="NCBI Taxonomy" id="1280514"/>
    <lineage>
        <taxon>Bacteria</taxon>
        <taxon>Bacillati</taxon>
        <taxon>Actinomycetota</taxon>
        <taxon>Acidimicrobiia</taxon>
        <taxon>Acidimicrobiales</taxon>
        <taxon>Acidimicrobiaceae</taxon>
        <taxon>Acidithrix</taxon>
    </lineage>
</organism>
<dbReference type="SUPFAM" id="SSF51735">
    <property type="entry name" value="NAD(P)-binding Rossmann-fold domains"/>
    <property type="match status" value="1"/>
</dbReference>
<gene>
    <name evidence="1" type="ORF">AXFE_27880</name>
</gene>
<proteinExistence type="predicted"/>
<comment type="caution">
    <text evidence="1">The sequence shown here is derived from an EMBL/GenBank/DDBJ whole genome shotgun (WGS) entry which is preliminary data.</text>
</comment>
<accession>A0A0D8HEK6</accession>
<dbReference type="Proteomes" id="UP000032360">
    <property type="component" value="Unassembled WGS sequence"/>
</dbReference>
<dbReference type="EMBL" id="JXYS01000087">
    <property type="protein sequence ID" value="KJF16343.1"/>
    <property type="molecule type" value="Genomic_DNA"/>
</dbReference>
<dbReference type="STRING" id="1280514.AXFE_27880"/>
<name>A0A0D8HEK6_9ACTN</name>
<sequence>MKIGLIGQGLLHDQLSGRLCHLGNEVLTHRGSVGGDGGESLHDFVEQLPVPRIIFVTDPECELPGDFIHGMLAILAAGDLVLDATQSDHQQSKRNASSFYDLLVGYMDFWIDGDLSERSSQIFVSGFDDYFEMVFPLLDAISNEGNVVHLSTKAGAGHYARDTLEAMNAEILKLYQGAAYELSNSDFEMDPSLVKSLFRNVDSKPRFGRDLMAGGSSVEA</sequence>
<dbReference type="InterPro" id="IPR036291">
    <property type="entry name" value="NAD(P)-bd_dom_sf"/>
</dbReference>
<evidence type="ECO:0000313" key="1">
    <source>
        <dbReference type="EMBL" id="KJF16343.1"/>
    </source>
</evidence>